<keyword evidence="2" id="KW-0472">Membrane</keyword>
<feature type="transmembrane region" description="Helical" evidence="2">
    <location>
        <begin position="203"/>
        <end position="223"/>
    </location>
</feature>
<dbReference type="OrthoDB" id="3357002at2759"/>
<feature type="compositionally biased region" description="Basic and acidic residues" evidence="1">
    <location>
        <begin position="284"/>
        <end position="300"/>
    </location>
</feature>
<evidence type="ECO:0000313" key="4">
    <source>
        <dbReference type="EMBL" id="ORY09680.1"/>
    </source>
</evidence>
<feature type="transmembrane region" description="Helical" evidence="2">
    <location>
        <begin position="161"/>
        <end position="183"/>
    </location>
</feature>
<feature type="region of interest" description="Disordered" evidence="1">
    <location>
        <begin position="275"/>
        <end position="319"/>
    </location>
</feature>
<reference evidence="4 5" key="1">
    <citation type="submission" date="2016-07" db="EMBL/GenBank/DDBJ databases">
        <title>Pervasive Adenine N6-methylation of Active Genes in Fungi.</title>
        <authorList>
            <consortium name="DOE Joint Genome Institute"/>
            <person name="Mondo S.J."/>
            <person name="Dannebaum R.O."/>
            <person name="Kuo R.C."/>
            <person name="Labutti K."/>
            <person name="Haridas S."/>
            <person name="Kuo A."/>
            <person name="Salamov A."/>
            <person name="Ahrendt S.R."/>
            <person name="Lipzen A."/>
            <person name="Sullivan W."/>
            <person name="Andreopoulos W.B."/>
            <person name="Clum A."/>
            <person name="Lindquist E."/>
            <person name="Daum C."/>
            <person name="Ramamoorthy G.K."/>
            <person name="Gryganskyi A."/>
            <person name="Culley D."/>
            <person name="Magnuson J.K."/>
            <person name="James T.Y."/>
            <person name="O'Malley M.A."/>
            <person name="Stajich J.E."/>
            <person name="Spatafora J.W."/>
            <person name="Visel A."/>
            <person name="Grigoriev I.V."/>
        </authorList>
    </citation>
    <scope>NUCLEOTIDE SEQUENCE [LARGE SCALE GENOMIC DNA]</scope>
    <source>
        <strain evidence="4 5">CBS 115471</strain>
    </source>
</reference>
<feature type="domain" description="DUF7702" evidence="3">
    <location>
        <begin position="20"/>
        <end position="190"/>
    </location>
</feature>
<dbReference type="InterPro" id="IPR056119">
    <property type="entry name" value="DUF7702"/>
</dbReference>
<sequence length="319" mass="35344">MTWASGGIPKKNVDVPVISVFLFLYVIGAAAHMALFQLNQRRGHKFLPSVFIFGFCMARIVTCIMRIASTCVPHNIRLAIAASVFVAAGVLIIYIVNLIFAQRLLRSMHPRIGWHPSISILFKALYILIGLTLAIVITATVQSFYTLRPRTRQIDRDLQLYAATLLTIISFLPLPILALAFLIPRKSAPEPFGKGRFRTKVAILLAGTVLICLGAAFRCGTAWKKPVPRTKPLPVYYSKACFYVFNFVVEVLVVYLYAVMRIDLRFWIPNGAKGQGSYESGLTVEKKSGDGGEEKEEGKDRGKKTMGSEEEALNGDANV</sequence>
<dbReference type="PANTHER" id="PTHR35184:SF1">
    <property type="entry name" value="INTEGRAL MEMBRANE PROTEIN"/>
    <property type="match status" value="1"/>
</dbReference>
<feature type="transmembrane region" description="Helical" evidence="2">
    <location>
        <begin position="235"/>
        <end position="258"/>
    </location>
</feature>
<evidence type="ECO:0000313" key="5">
    <source>
        <dbReference type="Proteomes" id="UP000193144"/>
    </source>
</evidence>
<dbReference type="Pfam" id="PF24800">
    <property type="entry name" value="DUF7702"/>
    <property type="match status" value="1"/>
</dbReference>
<feature type="transmembrane region" description="Helical" evidence="2">
    <location>
        <begin position="80"/>
        <end position="100"/>
    </location>
</feature>
<dbReference type="PANTHER" id="PTHR35184">
    <property type="entry name" value="YALI0C10208P"/>
    <property type="match status" value="1"/>
</dbReference>
<feature type="transmembrane region" description="Helical" evidence="2">
    <location>
        <begin position="47"/>
        <end position="68"/>
    </location>
</feature>
<dbReference type="Proteomes" id="UP000193144">
    <property type="component" value="Unassembled WGS sequence"/>
</dbReference>
<evidence type="ECO:0000259" key="3">
    <source>
        <dbReference type="Pfam" id="PF24800"/>
    </source>
</evidence>
<proteinExistence type="predicted"/>
<protein>
    <recommendedName>
        <fullName evidence="3">DUF7702 domain-containing protein</fullName>
    </recommendedName>
</protein>
<keyword evidence="2" id="KW-0812">Transmembrane</keyword>
<feature type="transmembrane region" description="Helical" evidence="2">
    <location>
        <begin position="120"/>
        <end position="141"/>
    </location>
</feature>
<comment type="caution">
    <text evidence="4">The sequence shown here is derived from an EMBL/GenBank/DDBJ whole genome shotgun (WGS) entry which is preliminary data.</text>
</comment>
<dbReference type="Pfam" id="PF11309">
    <property type="entry name" value="DUF3112"/>
    <property type="match status" value="1"/>
</dbReference>
<keyword evidence="5" id="KW-1185">Reference proteome</keyword>
<name>A0A1Y1ZHE3_9PLEO</name>
<dbReference type="AlphaFoldDB" id="A0A1Y1ZHE3"/>
<dbReference type="STRING" id="1231657.A0A1Y1ZHE3"/>
<accession>A0A1Y1ZHE3</accession>
<evidence type="ECO:0000256" key="2">
    <source>
        <dbReference type="SAM" id="Phobius"/>
    </source>
</evidence>
<organism evidence="4 5">
    <name type="scientific">Clohesyomyces aquaticus</name>
    <dbReference type="NCBI Taxonomy" id="1231657"/>
    <lineage>
        <taxon>Eukaryota</taxon>
        <taxon>Fungi</taxon>
        <taxon>Dikarya</taxon>
        <taxon>Ascomycota</taxon>
        <taxon>Pezizomycotina</taxon>
        <taxon>Dothideomycetes</taxon>
        <taxon>Pleosporomycetidae</taxon>
        <taxon>Pleosporales</taxon>
        <taxon>Lindgomycetaceae</taxon>
        <taxon>Clohesyomyces</taxon>
    </lineage>
</organism>
<feature type="transmembrane region" description="Helical" evidence="2">
    <location>
        <begin position="15"/>
        <end position="35"/>
    </location>
</feature>
<gene>
    <name evidence="4" type="ORF">BCR34DRAFT_656427</name>
</gene>
<dbReference type="InterPro" id="IPR021460">
    <property type="entry name" value="DUF3112"/>
</dbReference>
<dbReference type="EMBL" id="MCFA01000083">
    <property type="protein sequence ID" value="ORY09680.1"/>
    <property type="molecule type" value="Genomic_DNA"/>
</dbReference>
<evidence type="ECO:0000256" key="1">
    <source>
        <dbReference type="SAM" id="MobiDB-lite"/>
    </source>
</evidence>
<keyword evidence="2" id="KW-1133">Transmembrane helix</keyword>